<dbReference type="PROSITE" id="PS00061">
    <property type="entry name" value="ADH_SHORT"/>
    <property type="match status" value="1"/>
</dbReference>
<protein>
    <submittedName>
        <fullName evidence="2">Short chain dehydrogenase</fullName>
    </submittedName>
</protein>
<reference evidence="2 3" key="1">
    <citation type="submission" date="2012-09" db="EMBL/GenBank/DDBJ databases">
        <title>Draft Genome Sequences of 6 Strains from Genus Thauera.</title>
        <authorList>
            <person name="Liu B."/>
            <person name="Shapleigh J.P."/>
            <person name="Frostegard A.H."/>
        </authorList>
    </citation>
    <scope>NUCLEOTIDE SEQUENCE [LARGE SCALE GENOMIC DNA]</scope>
    <source>
        <strain evidence="3">47Lol / DSM 12138</strain>
    </source>
</reference>
<dbReference type="AlphaFoldDB" id="N6Y716"/>
<comment type="caution">
    <text evidence="2">The sequence shown here is derived from an EMBL/GenBank/DDBJ whole genome shotgun (WGS) entry which is preliminary data.</text>
</comment>
<evidence type="ECO:0000313" key="2">
    <source>
        <dbReference type="EMBL" id="ENO87350.1"/>
    </source>
</evidence>
<proteinExistence type="inferred from homology"/>
<dbReference type="RefSeq" id="WP_004338594.1">
    <property type="nucleotide sequence ID" value="NZ_AMXE01000039.1"/>
</dbReference>
<dbReference type="OrthoDB" id="8793699at2"/>
<gene>
    <name evidence="2" type="ORF">C666_11175</name>
</gene>
<dbReference type="FunFam" id="3.40.50.720:FF:000084">
    <property type="entry name" value="Short-chain dehydrogenase reductase"/>
    <property type="match status" value="1"/>
</dbReference>
<dbReference type="PANTHER" id="PTHR43943">
    <property type="entry name" value="DEHYDROGENASE/REDUCTASE (SDR FAMILY) MEMBER 4"/>
    <property type="match status" value="1"/>
</dbReference>
<dbReference type="Proteomes" id="UP000013232">
    <property type="component" value="Unassembled WGS sequence"/>
</dbReference>
<dbReference type="Gene3D" id="3.40.50.720">
    <property type="entry name" value="NAD(P)-binding Rossmann-like Domain"/>
    <property type="match status" value="1"/>
</dbReference>
<dbReference type="STRING" id="1123367.GCA_000621305_00268"/>
<dbReference type="NCBIfam" id="NF005559">
    <property type="entry name" value="PRK07231.1"/>
    <property type="match status" value="1"/>
</dbReference>
<dbReference type="eggNOG" id="COG1028">
    <property type="taxonomic scope" value="Bacteria"/>
</dbReference>
<evidence type="ECO:0000313" key="3">
    <source>
        <dbReference type="Proteomes" id="UP000013232"/>
    </source>
</evidence>
<comment type="similarity">
    <text evidence="1">Belongs to the short-chain dehydrogenases/reductases (SDR) family.</text>
</comment>
<sequence length="259" mass="26724">MSSIFPTPSFELTGKLALVTGASRGIGEAVAHTLAASGAQVLVASRKADACERVAEAIREQGGLARALPFHTGDVEQIQRAFEIVAADYGRLDILVNNAATNPYFGPIVDTDPAAFQKTMDVNVRGFFFCSSLGVRLMARHGSGSIVNVASINAVAPGPGQGVYSITKGAVVTMTRAFAAECAPLGVRVNALLPGVTDTRFAAALVDDPALLDAMLARVPLKRVAQPSEMAGAVLYLASAASSYTTGACLTVDGGFLAH</sequence>
<accession>N6Y716</accession>
<dbReference type="InterPro" id="IPR020904">
    <property type="entry name" value="Sc_DH/Rdtase_CS"/>
</dbReference>
<dbReference type="InterPro" id="IPR002347">
    <property type="entry name" value="SDR_fam"/>
</dbReference>
<dbReference type="PANTHER" id="PTHR43943:SF2">
    <property type="entry name" value="DEHYDROGENASE_REDUCTASE 4"/>
    <property type="match status" value="1"/>
</dbReference>
<keyword evidence="3" id="KW-1185">Reference proteome</keyword>
<name>N6Y716_THAL4</name>
<dbReference type="EMBL" id="AMXE01000039">
    <property type="protein sequence ID" value="ENO87350.1"/>
    <property type="molecule type" value="Genomic_DNA"/>
</dbReference>
<dbReference type="NCBIfam" id="NF005446">
    <property type="entry name" value="PRK07035.1"/>
    <property type="match status" value="1"/>
</dbReference>
<dbReference type="InterPro" id="IPR036291">
    <property type="entry name" value="NAD(P)-bd_dom_sf"/>
</dbReference>
<organism evidence="2 3">
    <name type="scientific">Thauera linaloolentis (strain DSM 12138 / JCM 21573 / CCUG 41526 / CIP 105981 / IAM 15112 / NBRC 102519 / 47Lol)</name>
    <dbReference type="NCBI Taxonomy" id="1123367"/>
    <lineage>
        <taxon>Bacteria</taxon>
        <taxon>Pseudomonadati</taxon>
        <taxon>Pseudomonadota</taxon>
        <taxon>Betaproteobacteria</taxon>
        <taxon>Rhodocyclales</taxon>
        <taxon>Zoogloeaceae</taxon>
        <taxon>Thauera</taxon>
    </lineage>
</organism>
<dbReference type="SUPFAM" id="SSF51735">
    <property type="entry name" value="NAD(P)-binding Rossmann-fold domains"/>
    <property type="match status" value="1"/>
</dbReference>
<evidence type="ECO:0000256" key="1">
    <source>
        <dbReference type="ARBA" id="ARBA00006484"/>
    </source>
</evidence>
<dbReference type="CDD" id="cd05233">
    <property type="entry name" value="SDR_c"/>
    <property type="match status" value="1"/>
</dbReference>
<dbReference type="PRINTS" id="PR00081">
    <property type="entry name" value="GDHRDH"/>
</dbReference>
<dbReference type="PRINTS" id="PR00080">
    <property type="entry name" value="SDRFAMILY"/>
</dbReference>
<dbReference type="Pfam" id="PF13561">
    <property type="entry name" value="adh_short_C2"/>
    <property type="match status" value="1"/>
</dbReference>